<dbReference type="GeneID" id="54471222"/>
<reference evidence="2" key="1">
    <citation type="journal article" date="2020" name="Stud. Mycol.">
        <title>101 Dothideomycetes genomes: a test case for predicting lifestyles and emergence of pathogens.</title>
        <authorList>
            <person name="Haridas S."/>
            <person name="Albert R."/>
            <person name="Binder M."/>
            <person name="Bloem J."/>
            <person name="Labutti K."/>
            <person name="Salamov A."/>
            <person name="Andreopoulos B."/>
            <person name="Baker S."/>
            <person name="Barry K."/>
            <person name="Bills G."/>
            <person name="Bluhm B."/>
            <person name="Cannon C."/>
            <person name="Castanera R."/>
            <person name="Culley D."/>
            <person name="Daum C."/>
            <person name="Ezra D."/>
            <person name="Gonzalez J."/>
            <person name="Henrissat B."/>
            <person name="Kuo A."/>
            <person name="Liang C."/>
            <person name="Lipzen A."/>
            <person name="Lutzoni F."/>
            <person name="Magnuson J."/>
            <person name="Mondo S."/>
            <person name="Nolan M."/>
            <person name="Ohm R."/>
            <person name="Pangilinan J."/>
            <person name="Park H.-J."/>
            <person name="Ramirez L."/>
            <person name="Alfaro M."/>
            <person name="Sun H."/>
            <person name="Tritt A."/>
            <person name="Yoshinaga Y."/>
            <person name="Zwiers L.-H."/>
            <person name="Turgeon B."/>
            <person name="Goodwin S."/>
            <person name="Spatafora J."/>
            <person name="Crous P."/>
            <person name="Grigoriev I."/>
        </authorList>
    </citation>
    <scope>NUCLEOTIDE SEQUENCE</scope>
    <source>
        <strain evidence="2">CBS 113389</strain>
    </source>
</reference>
<evidence type="ECO:0000313" key="2">
    <source>
        <dbReference type="EMBL" id="KAF2478693.1"/>
    </source>
</evidence>
<gene>
    <name evidence="2" type="ORF">BDY17DRAFT_231434</name>
</gene>
<dbReference type="GO" id="GO:0031501">
    <property type="term" value="C:mannosyltransferase complex"/>
    <property type="evidence" value="ECO:0007669"/>
    <property type="project" value="TreeGrafter"/>
</dbReference>
<sequence length="204" mass="22771">LFALLVTAANGNTEKVIFLAPASSQHSFPISSSLLESFDPNVLSPNRSTARKALPVAFPTTDTPRGLEYWYLLRHLNEAQRYEVRVCWVASQPTEFWLDVFELSNLPPSSPAALEFKRLLEDASASSTRETSSESVLALRVQAAADFYTSNQTLMQYPPPVNLDIILDPYFANVFPTSLGPTAVYITVLAILGWYISDWIWSHL</sequence>
<proteinExistence type="predicted"/>
<dbReference type="AlphaFoldDB" id="A0A6A6PGD3"/>
<dbReference type="PANTHER" id="PTHR28022:SF1">
    <property type="entry name" value="GPI MANNOSYLTRANSFERASE 2 SUBUNIT PGA1"/>
    <property type="match status" value="1"/>
</dbReference>
<keyword evidence="1" id="KW-0812">Transmembrane</keyword>
<keyword evidence="3" id="KW-1185">Reference proteome</keyword>
<protein>
    <submittedName>
        <fullName evidence="2">Uncharacterized protein</fullName>
    </submittedName>
</protein>
<dbReference type="InterPro" id="IPR019433">
    <property type="entry name" value="GPI_ManTrfase_II_coact_Pga1"/>
</dbReference>
<evidence type="ECO:0000256" key="1">
    <source>
        <dbReference type="SAM" id="Phobius"/>
    </source>
</evidence>
<dbReference type="EMBL" id="MU001643">
    <property type="protein sequence ID" value="KAF2478693.1"/>
    <property type="molecule type" value="Genomic_DNA"/>
</dbReference>
<dbReference type="GO" id="GO:0005789">
    <property type="term" value="C:endoplasmic reticulum membrane"/>
    <property type="evidence" value="ECO:0007669"/>
    <property type="project" value="TreeGrafter"/>
</dbReference>
<keyword evidence="1" id="KW-1133">Transmembrane helix</keyword>
<dbReference type="GO" id="GO:0006506">
    <property type="term" value="P:GPI anchor biosynthetic process"/>
    <property type="evidence" value="ECO:0007669"/>
    <property type="project" value="TreeGrafter"/>
</dbReference>
<dbReference type="Pfam" id="PF10333">
    <property type="entry name" value="Pga1"/>
    <property type="match status" value="1"/>
</dbReference>
<keyword evidence="1" id="KW-0472">Membrane</keyword>
<organism evidence="2 3">
    <name type="scientific">Neohortaea acidophila</name>
    <dbReference type="NCBI Taxonomy" id="245834"/>
    <lineage>
        <taxon>Eukaryota</taxon>
        <taxon>Fungi</taxon>
        <taxon>Dikarya</taxon>
        <taxon>Ascomycota</taxon>
        <taxon>Pezizomycotina</taxon>
        <taxon>Dothideomycetes</taxon>
        <taxon>Dothideomycetidae</taxon>
        <taxon>Mycosphaerellales</taxon>
        <taxon>Teratosphaeriaceae</taxon>
        <taxon>Neohortaea</taxon>
    </lineage>
</organism>
<accession>A0A6A6PGD3</accession>
<dbReference type="OrthoDB" id="3360032at2759"/>
<feature type="non-terminal residue" evidence="2">
    <location>
        <position position="204"/>
    </location>
</feature>
<evidence type="ECO:0000313" key="3">
    <source>
        <dbReference type="Proteomes" id="UP000799767"/>
    </source>
</evidence>
<feature type="transmembrane region" description="Helical" evidence="1">
    <location>
        <begin position="183"/>
        <end position="201"/>
    </location>
</feature>
<dbReference type="GO" id="GO:0000030">
    <property type="term" value="F:mannosyltransferase activity"/>
    <property type="evidence" value="ECO:0007669"/>
    <property type="project" value="TreeGrafter"/>
</dbReference>
<feature type="non-terminal residue" evidence="2">
    <location>
        <position position="1"/>
    </location>
</feature>
<dbReference type="RefSeq" id="XP_033585263.1">
    <property type="nucleotide sequence ID" value="XM_033730220.1"/>
</dbReference>
<dbReference type="Proteomes" id="UP000799767">
    <property type="component" value="Unassembled WGS sequence"/>
</dbReference>
<dbReference type="PANTHER" id="PTHR28022">
    <property type="entry name" value="GPI MANNOSYLTRANSFERASE 2 SUBUNIT PGA1"/>
    <property type="match status" value="1"/>
</dbReference>
<name>A0A6A6PGD3_9PEZI</name>